<name>A0ABV6TFI6_9ACTN</name>
<evidence type="ECO:0000256" key="1">
    <source>
        <dbReference type="SAM" id="MobiDB-lite"/>
    </source>
</evidence>
<keyword evidence="3" id="KW-1185">Reference proteome</keyword>
<feature type="region of interest" description="Disordered" evidence="1">
    <location>
        <begin position="17"/>
        <end position="52"/>
    </location>
</feature>
<proteinExistence type="predicted"/>
<evidence type="ECO:0000313" key="3">
    <source>
        <dbReference type="Proteomes" id="UP001589887"/>
    </source>
</evidence>
<organism evidence="2 3">
    <name type="scientific">Streptomyces noboritoensis</name>
    <dbReference type="NCBI Taxonomy" id="67337"/>
    <lineage>
        <taxon>Bacteria</taxon>
        <taxon>Bacillati</taxon>
        <taxon>Actinomycetota</taxon>
        <taxon>Actinomycetes</taxon>
        <taxon>Kitasatosporales</taxon>
        <taxon>Streptomycetaceae</taxon>
        <taxon>Streptomyces</taxon>
    </lineage>
</organism>
<dbReference type="RefSeq" id="WP_394317055.1">
    <property type="nucleotide sequence ID" value="NZ_JBHMQV010000004.1"/>
</dbReference>
<gene>
    <name evidence="2" type="ORF">ACFH04_05780</name>
</gene>
<comment type="caution">
    <text evidence="2">The sequence shown here is derived from an EMBL/GenBank/DDBJ whole genome shotgun (WGS) entry which is preliminary data.</text>
</comment>
<accession>A0ABV6TFI6</accession>
<sequence length="52" mass="5504">MRTDPTDGAAMRYALHPPADAMQPVMTSTSGSWQHVGGPDPGREHAWAGRGS</sequence>
<dbReference type="Proteomes" id="UP001589887">
    <property type="component" value="Unassembled WGS sequence"/>
</dbReference>
<protein>
    <submittedName>
        <fullName evidence="2">Uncharacterized protein</fullName>
    </submittedName>
</protein>
<feature type="compositionally biased region" description="Basic and acidic residues" evidence="1">
    <location>
        <begin position="41"/>
        <end position="52"/>
    </location>
</feature>
<dbReference type="EMBL" id="JBHMQV010000004">
    <property type="protein sequence ID" value="MFC0843245.1"/>
    <property type="molecule type" value="Genomic_DNA"/>
</dbReference>
<evidence type="ECO:0000313" key="2">
    <source>
        <dbReference type="EMBL" id="MFC0843245.1"/>
    </source>
</evidence>
<reference evidence="2 3" key="1">
    <citation type="submission" date="2024-09" db="EMBL/GenBank/DDBJ databases">
        <authorList>
            <person name="Sun Q."/>
            <person name="Mori K."/>
        </authorList>
    </citation>
    <scope>NUCLEOTIDE SEQUENCE [LARGE SCALE GENOMIC DNA]</scope>
    <source>
        <strain evidence="2 3">JCM 4557</strain>
    </source>
</reference>